<reference evidence="1 2" key="1">
    <citation type="submission" date="2018-02" db="EMBL/GenBank/DDBJ databases">
        <title>Genome sequence of the basidiomycete white-rot fungus Phlebia centrifuga.</title>
        <authorList>
            <person name="Granchi Z."/>
            <person name="Peng M."/>
            <person name="de Vries R.P."/>
            <person name="Hilden K."/>
            <person name="Makela M.R."/>
            <person name="Grigoriev I."/>
            <person name="Riley R."/>
        </authorList>
    </citation>
    <scope>NUCLEOTIDE SEQUENCE [LARGE SCALE GENOMIC DNA]</scope>
    <source>
        <strain evidence="1 2">FBCC195</strain>
    </source>
</reference>
<accession>A0A2R6NF79</accession>
<sequence length="92" mass="11016">MPRITEIPVEIYLDNLLPFLPVQDLSRLGTTNRFFYLLSSDETFWKRKIEEDFNFSVSDTARTTGWKFLYKSLSNPKIYVWGYAVLLVIYHW</sequence>
<evidence type="ECO:0008006" key="3">
    <source>
        <dbReference type="Google" id="ProtNLM"/>
    </source>
</evidence>
<evidence type="ECO:0000313" key="1">
    <source>
        <dbReference type="EMBL" id="PSR71035.1"/>
    </source>
</evidence>
<dbReference type="SUPFAM" id="SSF81383">
    <property type="entry name" value="F-box domain"/>
    <property type="match status" value="1"/>
</dbReference>
<dbReference type="Gene3D" id="1.20.1280.50">
    <property type="match status" value="1"/>
</dbReference>
<dbReference type="InterPro" id="IPR036047">
    <property type="entry name" value="F-box-like_dom_sf"/>
</dbReference>
<comment type="caution">
    <text evidence="1">The sequence shown here is derived from an EMBL/GenBank/DDBJ whole genome shotgun (WGS) entry which is preliminary data.</text>
</comment>
<dbReference type="EMBL" id="MLYV02001296">
    <property type="protein sequence ID" value="PSR71035.1"/>
    <property type="molecule type" value="Genomic_DNA"/>
</dbReference>
<name>A0A2R6NF79_9APHY</name>
<proteinExistence type="predicted"/>
<dbReference type="OrthoDB" id="61110at2759"/>
<organism evidence="1 2">
    <name type="scientific">Hermanssonia centrifuga</name>
    <dbReference type="NCBI Taxonomy" id="98765"/>
    <lineage>
        <taxon>Eukaryota</taxon>
        <taxon>Fungi</taxon>
        <taxon>Dikarya</taxon>
        <taxon>Basidiomycota</taxon>
        <taxon>Agaricomycotina</taxon>
        <taxon>Agaricomycetes</taxon>
        <taxon>Polyporales</taxon>
        <taxon>Meruliaceae</taxon>
        <taxon>Hermanssonia</taxon>
    </lineage>
</organism>
<dbReference type="AlphaFoldDB" id="A0A2R6NF79"/>
<protein>
    <recommendedName>
        <fullName evidence="3">F-box domain-containing protein</fullName>
    </recommendedName>
</protein>
<evidence type="ECO:0000313" key="2">
    <source>
        <dbReference type="Proteomes" id="UP000186601"/>
    </source>
</evidence>
<gene>
    <name evidence="1" type="ORF">PHLCEN_2v13083</name>
</gene>
<keyword evidence="2" id="KW-1185">Reference proteome</keyword>
<dbReference type="Proteomes" id="UP000186601">
    <property type="component" value="Unassembled WGS sequence"/>
</dbReference>
<dbReference type="STRING" id="98765.A0A2R6NF79"/>